<evidence type="ECO:0000256" key="1">
    <source>
        <dbReference type="ARBA" id="ARBA00001973"/>
    </source>
</evidence>
<dbReference type="InterPro" id="IPR049892">
    <property type="entry name" value="AA9"/>
</dbReference>
<dbReference type="GO" id="GO:0005576">
    <property type="term" value="C:extracellular region"/>
    <property type="evidence" value="ECO:0007669"/>
    <property type="project" value="UniProtKB-SubCell"/>
</dbReference>
<evidence type="ECO:0000256" key="4">
    <source>
        <dbReference type="ARBA" id="ARBA00023157"/>
    </source>
</evidence>
<feature type="region of interest" description="Disordered" evidence="5">
    <location>
        <begin position="254"/>
        <end position="278"/>
    </location>
</feature>
<protein>
    <submittedName>
        <fullName evidence="8">Lytic polysaccharide monooxygenase</fullName>
    </submittedName>
</protein>
<evidence type="ECO:0000313" key="9">
    <source>
        <dbReference type="Proteomes" id="UP000799771"/>
    </source>
</evidence>
<keyword evidence="3" id="KW-0964">Secreted</keyword>
<dbReference type="Gene3D" id="2.70.50.70">
    <property type="match status" value="1"/>
</dbReference>
<keyword evidence="4" id="KW-1015">Disulfide bond</keyword>
<dbReference type="Pfam" id="PF03443">
    <property type="entry name" value="AA9"/>
    <property type="match status" value="1"/>
</dbReference>
<dbReference type="GO" id="GO:0004497">
    <property type="term" value="F:monooxygenase activity"/>
    <property type="evidence" value="ECO:0007669"/>
    <property type="project" value="UniProtKB-KW"/>
</dbReference>
<keyword evidence="8" id="KW-0560">Oxidoreductase</keyword>
<dbReference type="AlphaFoldDB" id="A0A6A6A3A0"/>
<evidence type="ECO:0000256" key="6">
    <source>
        <dbReference type="SAM" id="SignalP"/>
    </source>
</evidence>
<feature type="domain" description="Auxiliary Activity family 9 catalytic" evidence="7">
    <location>
        <begin position="19"/>
        <end position="237"/>
    </location>
</feature>
<feature type="signal peptide" evidence="6">
    <location>
        <begin position="1"/>
        <end position="18"/>
    </location>
</feature>
<dbReference type="Proteomes" id="UP000799771">
    <property type="component" value="Unassembled WGS sequence"/>
</dbReference>
<evidence type="ECO:0000259" key="7">
    <source>
        <dbReference type="Pfam" id="PF03443"/>
    </source>
</evidence>
<reference evidence="8" key="1">
    <citation type="journal article" date="2020" name="Stud. Mycol.">
        <title>101 Dothideomycetes genomes: a test case for predicting lifestyles and emergence of pathogens.</title>
        <authorList>
            <person name="Haridas S."/>
            <person name="Albert R."/>
            <person name="Binder M."/>
            <person name="Bloem J."/>
            <person name="Labutti K."/>
            <person name="Salamov A."/>
            <person name="Andreopoulos B."/>
            <person name="Baker S."/>
            <person name="Barry K."/>
            <person name="Bills G."/>
            <person name="Bluhm B."/>
            <person name="Cannon C."/>
            <person name="Castanera R."/>
            <person name="Culley D."/>
            <person name="Daum C."/>
            <person name="Ezra D."/>
            <person name="Gonzalez J."/>
            <person name="Henrissat B."/>
            <person name="Kuo A."/>
            <person name="Liang C."/>
            <person name="Lipzen A."/>
            <person name="Lutzoni F."/>
            <person name="Magnuson J."/>
            <person name="Mondo S."/>
            <person name="Nolan M."/>
            <person name="Ohm R."/>
            <person name="Pangilinan J."/>
            <person name="Park H.-J."/>
            <person name="Ramirez L."/>
            <person name="Alfaro M."/>
            <person name="Sun H."/>
            <person name="Tritt A."/>
            <person name="Yoshinaga Y."/>
            <person name="Zwiers L.-H."/>
            <person name="Turgeon B."/>
            <person name="Goodwin S."/>
            <person name="Spatafora J."/>
            <person name="Crous P."/>
            <person name="Grigoriev I."/>
        </authorList>
    </citation>
    <scope>NUCLEOTIDE SEQUENCE</scope>
    <source>
        <strain evidence="8">CBS 119687</strain>
    </source>
</reference>
<feature type="chain" id="PRO_5025360372" evidence="6">
    <location>
        <begin position="19"/>
        <end position="278"/>
    </location>
</feature>
<feature type="compositionally biased region" description="Basic residues" evidence="5">
    <location>
        <begin position="260"/>
        <end position="278"/>
    </location>
</feature>
<dbReference type="EMBL" id="ML977515">
    <property type="protein sequence ID" value="KAF2125633.1"/>
    <property type="molecule type" value="Genomic_DNA"/>
</dbReference>
<evidence type="ECO:0000256" key="5">
    <source>
        <dbReference type="SAM" id="MobiDB-lite"/>
    </source>
</evidence>
<comment type="cofactor">
    <cofactor evidence="1">
        <name>Cu(2+)</name>
        <dbReference type="ChEBI" id="CHEBI:29036"/>
    </cofactor>
</comment>
<dbReference type="InterPro" id="IPR005103">
    <property type="entry name" value="AA9_LPMO"/>
</dbReference>
<name>A0A6A6A3A0_9PLEO</name>
<gene>
    <name evidence="8" type="ORF">P153DRAFT_299033</name>
</gene>
<dbReference type="GeneID" id="54404686"/>
<organism evidence="8 9">
    <name type="scientific">Dothidotthia symphoricarpi CBS 119687</name>
    <dbReference type="NCBI Taxonomy" id="1392245"/>
    <lineage>
        <taxon>Eukaryota</taxon>
        <taxon>Fungi</taxon>
        <taxon>Dikarya</taxon>
        <taxon>Ascomycota</taxon>
        <taxon>Pezizomycotina</taxon>
        <taxon>Dothideomycetes</taxon>
        <taxon>Pleosporomycetidae</taxon>
        <taxon>Pleosporales</taxon>
        <taxon>Dothidotthiaceae</taxon>
        <taxon>Dothidotthia</taxon>
    </lineage>
</organism>
<dbReference type="PANTHER" id="PTHR33353">
    <property type="entry name" value="PUTATIVE (AFU_ORTHOLOGUE AFUA_1G12560)-RELATED"/>
    <property type="match status" value="1"/>
</dbReference>
<keyword evidence="9" id="KW-1185">Reference proteome</keyword>
<comment type="subcellular location">
    <subcellularLocation>
        <location evidence="2">Secreted</location>
    </subcellularLocation>
</comment>
<accession>A0A6A6A3A0</accession>
<evidence type="ECO:0000313" key="8">
    <source>
        <dbReference type="EMBL" id="KAF2125633.1"/>
    </source>
</evidence>
<evidence type="ECO:0000256" key="3">
    <source>
        <dbReference type="ARBA" id="ARBA00022525"/>
    </source>
</evidence>
<proteinExistence type="predicted"/>
<evidence type="ECO:0000256" key="2">
    <source>
        <dbReference type="ARBA" id="ARBA00004613"/>
    </source>
</evidence>
<keyword evidence="6" id="KW-0732">Signal</keyword>
<keyword evidence="8" id="KW-0503">Monooxygenase</keyword>
<dbReference type="PANTHER" id="PTHR33353:SF34">
    <property type="entry name" value="ENDO-BETA-1,4-GLUCANASE D"/>
    <property type="match status" value="1"/>
</dbReference>
<dbReference type="CDD" id="cd21175">
    <property type="entry name" value="LPMO_AA9"/>
    <property type="match status" value="1"/>
</dbReference>
<dbReference type="RefSeq" id="XP_033520025.1">
    <property type="nucleotide sequence ID" value="XM_033664254.1"/>
</dbReference>
<dbReference type="OrthoDB" id="4849160at2759"/>
<sequence>MRLLSAQALLAILPLVSAHGRITNITTATGLTYAGFDPATALTNTTQPPLAAWSAANLGNIFVPPSSFNTSAVSCHFSSAPGALHINVTAGSTLTLQWNEWPVSHVGPVLTYLAPCNGSCATADAGSLRWSKIDEMGWVNSTGWAEMGLGGTWATDVLISNGFSWEVRVPQMLAQGEYVLRHEILALHVAAQRDGAQAYPQCVNLRVGGAGSGRLGAGILGSHLYGMEDKGILVDVSGKIGGYQIPGPKLDGLAGPVRQRSQKRRTAMRVKQRQLKRV</sequence>